<dbReference type="GO" id="GO:0000287">
    <property type="term" value="F:magnesium ion binding"/>
    <property type="evidence" value="ECO:0007669"/>
    <property type="project" value="InterPro"/>
</dbReference>
<protein>
    <submittedName>
        <fullName evidence="4">4-phosphopantetheinyl transferase family protein</fullName>
    </submittedName>
</protein>
<reference evidence="4 5" key="1">
    <citation type="submission" date="2019-01" db="EMBL/GenBank/DDBJ databases">
        <title>Genome sequencing of strain FW10M-9.</title>
        <authorList>
            <person name="Heo J."/>
            <person name="Kim S.-J."/>
            <person name="Kim J.-S."/>
            <person name="Hong S.-B."/>
            <person name="Kwon S.-W."/>
        </authorList>
    </citation>
    <scope>NUCLEOTIDE SEQUENCE [LARGE SCALE GENOMIC DNA]</scope>
    <source>
        <strain evidence="4 5">FW10M-9</strain>
    </source>
</reference>
<dbReference type="InterPro" id="IPR008278">
    <property type="entry name" value="4-PPantetheinyl_Trfase_dom"/>
</dbReference>
<dbReference type="InterPro" id="IPR037143">
    <property type="entry name" value="4-PPantetheinyl_Trfase_dom_sf"/>
</dbReference>
<dbReference type="KEGG" id="xya:ET471_07425"/>
<evidence type="ECO:0000256" key="1">
    <source>
        <dbReference type="ARBA" id="ARBA00022679"/>
    </source>
</evidence>
<dbReference type="GO" id="GO:0008897">
    <property type="term" value="F:holo-[acyl-carrier-protein] synthase activity"/>
    <property type="evidence" value="ECO:0007669"/>
    <property type="project" value="InterPro"/>
</dbReference>
<dbReference type="EMBL" id="CP035493">
    <property type="protein sequence ID" value="QAY69885.1"/>
    <property type="molecule type" value="Genomic_DNA"/>
</dbReference>
<evidence type="ECO:0000259" key="3">
    <source>
        <dbReference type="Pfam" id="PF01648"/>
    </source>
</evidence>
<evidence type="ECO:0000313" key="5">
    <source>
        <dbReference type="Proteomes" id="UP000292118"/>
    </source>
</evidence>
<feature type="domain" description="4'-phosphopantetheinyl transferase" evidence="3">
    <location>
        <begin position="145"/>
        <end position="220"/>
    </location>
</feature>
<evidence type="ECO:0000313" key="4">
    <source>
        <dbReference type="EMBL" id="QAY69885.1"/>
    </source>
</evidence>
<evidence type="ECO:0000256" key="2">
    <source>
        <dbReference type="SAM" id="MobiDB-lite"/>
    </source>
</evidence>
<organism evidence="4 5">
    <name type="scientific">Xylanimonas protaetiae</name>
    <dbReference type="NCBI Taxonomy" id="2509457"/>
    <lineage>
        <taxon>Bacteria</taxon>
        <taxon>Bacillati</taxon>
        <taxon>Actinomycetota</taxon>
        <taxon>Actinomycetes</taxon>
        <taxon>Micrococcales</taxon>
        <taxon>Promicromonosporaceae</taxon>
        <taxon>Xylanimonas</taxon>
    </lineage>
</organism>
<dbReference type="OrthoDB" id="190168at2"/>
<sequence length="265" mass="27091">MAERPHAPADPRCAAPRAVPGRRGRGAVRVPGPARAQGGGVIVLRVLEVPDDDGGPPAAARRSSPLDAAPRSALLDAARRSALLVAVLCEAGVDVGEPVALVRRCRVCGSTEHGKPEVAAALAVGVHVSLAHTRRRLVAAAARGPVGVDVEDVAAVAAHPVADVLLSDAERAAGHPLDAESLTRTWVRKEALLKATGHGLHVPPSAVTLSLPGDGEPRLLGWDGPGVAPVPGAWTEERSDGLGLPASWVCAVALRPTRQAMHPAA</sequence>
<feature type="region of interest" description="Disordered" evidence="2">
    <location>
        <begin position="1"/>
        <end position="35"/>
    </location>
</feature>
<dbReference type="SUPFAM" id="SSF56214">
    <property type="entry name" value="4'-phosphopantetheinyl transferase"/>
    <property type="match status" value="1"/>
</dbReference>
<accession>A0A4P6F3R3</accession>
<proteinExistence type="predicted"/>
<name>A0A4P6F3R3_9MICO</name>
<keyword evidence="1 4" id="KW-0808">Transferase</keyword>
<dbReference type="Proteomes" id="UP000292118">
    <property type="component" value="Chromosome"/>
</dbReference>
<dbReference type="AlphaFoldDB" id="A0A4P6F3R3"/>
<dbReference type="Pfam" id="PF01648">
    <property type="entry name" value="ACPS"/>
    <property type="match status" value="1"/>
</dbReference>
<gene>
    <name evidence="4" type="ORF">ET471_07425</name>
</gene>
<keyword evidence="5" id="KW-1185">Reference proteome</keyword>
<dbReference type="Gene3D" id="3.90.470.20">
    <property type="entry name" value="4'-phosphopantetheinyl transferase domain"/>
    <property type="match status" value="1"/>
</dbReference>
<feature type="compositionally biased region" description="Low complexity" evidence="2">
    <location>
        <begin position="10"/>
        <end position="19"/>
    </location>
</feature>